<proteinExistence type="predicted"/>
<keyword evidence="2" id="KW-1185">Reference proteome</keyword>
<feature type="compositionally biased region" description="Low complexity" evidence="1">
    <location>
        <begin position="56"/>
        <end position="65"/>
    </location>
</feature>
<gene>
    <name evidence="3" type="primary">LOC107488904</name>
</gene>
<dbReference type="GeneID" id="107488904"/>
<reference evidence="3" key="2">
    <citation type="submission" date="2025-08" db="UniProtKB">
        <authorList>
            <consortium name="RefSeq"/>
        </authorList>
    </citation>
    <scope>IDENTIFICATION</scope>
    <source>
        <tissue evidence="3">Whole plant</tissue>
    </source>
</reference>
<dbReference type="AlphaFoldDB" id="A0A6P4DFB1"/>
<feature type="region of interest" description="Disordered" evidence="1">
    <location>
        <begin position="29"/>
        <end position="65"/>
    </location>
</feature>
<evidence type="ECO:0000313" key="3">
    <source>
        <dbReference type="RefSeq" id="XP_015965181.1"/>
    </source>
</evidence>
<dbReference type="Proteomes" id="UP000515211">
    <property type="component" value="Chromosome 5"/>
</dbReference>
<reference evidence="2" key="1">
    <citation type="journal article" date="2016" name="Nat. Genet.">
        <title>The genome sequences of Arachis duranensis and Arachis ipaensis, the diploid ancestors of cultivated peanut.</title>
        <authorList>
            <person name="Bertioli D.J."/>
            <person name="Cannon S.B."/>
            <person name="Froenicke L."/>
            <person name="Huang G."/>
            <person name="Farmer A.D."/>
            <person name="Cannon E.K."/>
            <person name="Liu X."/>
            <person name="Gao D."/>
            <person name="Clevenger J."/>
            <person name="Dash S."/>
            <person name="Ren L."/>
            <person name="Moretzsohn M.C."/>
            <person name="Shirasawa K."/>
            <person name="Huang W."/>
            <person name="Vidigal B."/>
            <person name="Abernathy B."/>
            <person name="Chu Y."/>
            <person name="Niederhuth C.E."/>
            <person name="Umale P."/>
            <person name="Araujo A.C."/>
            <person name="Kozik A."/>
            <person name="Kim K.D."/>
            <person name="Burow M.D."/>
            <person name="Varshney R.K."/>
            <person name="Wang X."/>
            <person name="Zhang X."/>
            <person name="Barkley N."/>
            <person name="Guimaraes P.M."/>
            <person name="Isobe S."/>
            <person name="Guo B."/>
            <person name="Liao B."/>
            <person name="Stalker H.T."/>
            <person name="Schmitz R.J."/>
            <person name="Scheffler B.E."/>
            <person name="Leal-Bertioli S.C."/>
            <person name="Xun X."/>
            <person name="Jackson S.A."/>
            <person name="Michelmore R."/>
            <person name="Ozias-Akins P."/>
        </authorList>
    </citation>
    <scope>NUCLEOTIDE SEQUENCE [LARGE SCALE GENOMIC DNA]</scope>
    <source>
        <strain evidence="2">cv. V14167</strain>
    </source>
</reference>
<evidence type="ECO:0000256" key="1">
    <source>
        <dbReference type="SAM" id="MobiDB-lite"/>
    </source>
</evidence>
<dbReference type="KEGG" id="adu:107488904"/>
<sequence length="136" mass="15124">MATLSGVERRSTEQMFVYISNQPFLPYGEYDGLPQKKRKTIEPPSSLAPSAPPAPSTLTPQLQTPYELGQEILQAIHRFEHRNACRFQWIVAKFEGRDPGPPPPDTPEPETETEPTAEEPPVEPATETGQAVEPTE</sequence>
<feature type="region of interest" description="Disordered" evidence="1">
    <location>
        <begin position="94"/>
        <end position="136"/>
    </location>
</feature>
<feature type="compositionally biased region" description="Acidic residues" evidence="1">
    <location>
        <begin position="107"/>
        <end position="121"/>
    </location>
</feature>
<accession>A0A6P4DFB1</accession>
<name>A0A6P4DFB1_ARADU</name>
<organism evidence="2 3">
    <name type="scientific">Arachis duranensis</name>
    <name type="common">Wild peanut</name>
    <dbReference type="NCBI Taxonomy" id="130453"/>
    <lineage>
        <taxon>Eukaryota</taxon>
        <taxon>Viridiplantae</taxon>
        <taxon>Streptophyta</taxon>
        <taxon>Embryophyta</taxon>
        <taxon>Tracheophyta</taxon>
        <taxon>Spermatophyta</taxon>
        <taxon>Magnoliopsida</taxon>
        <taxon>eudicotyledons</taxon>
        <taxon>Gunneridae</taxon>
        <taxon>Pentapetalae</taxon>
        <taxon>rosids</taxon>
        <taxon>fabids</taxon>
        <taxon>Fabales</taxon>
        <taxon>Fabaceae</taxon>
        <taxon>Papilionoideae</taxon>
        <taxon>50 kb inversion clade</taxon>
        <taxon>dalbergioids sensu lato</taxon>
        <taxon>Dalbergieae</taxon>
        <taxon>Pterocarpus clade</taxon>
        <taxon>Arachis</taxon>
    </lineage>
</organism>
<evidence type="ECO:0000313" key="2">
    <source>
        <dbReference type="Proteomes" id="UP000515211"/>
    </source>
</evidence>
<protein>
    <submittedName>
        <fullName evidence="3">Uncharacterized protein LOC107488904</fullName>
    </submittedName>
</protein>
<dbReference type="RefSeq" id="XP_015965181.1">
    <property type="nucleotide sequence ID" value="XM_016109695.1"/>
</dbReference>